<evidence type="ECO:0000256" key="6">
    <source>
        <dbReference type="ARBA" id="ARBA00022840"/>
    </source>
</evidence>
<evidence type="ECO:0000256" key="5">
    <source>
        <dbReference type="ARBA" id="ARBA00022777"/>
    </source>
</evidence>
<proteinExistence type="predicted"/>
<dbReference type="InterPro" id="IPR000719">
    <property type="entry name" value="Prot_kinase_dom"/>
</dbReference>
<dbReference type="Pfam" id="PF00069">
    <property type="entry name" value="Pkinase"/>
    <property type="match status" value="2"/>
</dbReference>
<evidence type="ECO:0000256" key="4">
    <source>
        <dbReference type="ARBA" id="ARBA00022741"/>
    </source>
</evidence>
<evidence type="ECO:0000313" key="12">
    <source>
        <dbReference type="EMBL" id="KAF5601742.1"/>
    </source>
</evidence>
<comment type="caution">
    <text evidence="12">The sequence shown here is derived from an EMBL/GenBank/DDBJ whole genome shotgun (WGS) entry which is preliminary data.</text>
</comment>
<evidence type="ECO:0000256" key="2">
    <source>
        <dbReference type="ARBA" id="ARBA00022527"/>
    </source>
</evidence>
<keyword evidence="6 9" id="KW-0067">ATP-binding</keyword>
<evidence type="ECO:0000313" key="13">
    <source>
        <dbReference type="Proteomes" id="UP000546213"/>
    </source>
</evidence>
<keyword evidence="2" id="KW-0723">Serine/threonine-protein kinase</keyword>
<reference evidence="12 13" key="1">
    <citation type="submission" date="2020-05" db="EMBL/GenBank/DDBJ databases">
        <title>Identification and distribution of gene clusters putatively required for synthesis of sphingolipid metabolism inhibitors in phylogenetically diverse species of the filamentous fungus Fusarium.</title>
        <authorList>
            <person name="Kim H.-S."/>
            <person name="Busman M."/>
            <person name="Brown D.W."/>
            <person name="Divon H."/>
            <person name="Uhlig S."/>
            <person name="Proctor R.H."/>
        </authorList>
    </citation>
    <scope>NUCLEOTIDE SEQUENCE [LARGE SCALE GENOMIC DNA]</scope>
    <source>
        <strain evidence="12 13">NRRL 36939</strain>
    </source>
</reference>
<dbReference type="InterPro" id="IPR017441">
    <property type="entry name" value="Protein_kinase_ATP_BS"/>
</dbReference>
<dbReference type="Proteomes" id="UP000546213">
    <property type="component" value="Unassembled WGS sequence"/>
</dbReference>
<keyword evidence="5 12" id="KW-0418">Kinase</keyword>
<comment type="catalytic activity">
    <reaction evidence="8">
        <text>L-seryl-[protein] + ATP = O-phospho-L-seryl-[protein] + ADP + H(+)</text>
        <dbReference type="Rhea" id="RHEA:17989"/>
        <dbReference type="Rhea" id="RHEA-COMP:9863"/>
        <dbReference type="Rhea" id="RHEA-COMP:11604"/>
        <dbReference type="ChEBI" id="CHEBI:15378"/>
        <dbReference type="ChEBI" id="CHEBI:29999"/>
        <dbReference type="ChEBI" id="CHEBI:30616"/>
        <dbReference type="ChEBI" id="CHEBI:83421"/>
        <dbReference type="ChEBI" id="CHEBI:456216"/>
        <dbReference type="EC" id="2.7.11.1"/>
    </reaction>
</comment>
<dbReference type="PROSITE" id="PS50011">
    <property type="entry name" value="PROTEIN_KINASE_DOM"/>
    <property type="match status" value="1"/>
</dbReference>
<dbReference type="PANTHER" id="PTHR47634">
    <property type="entry name" value="PROTEIN KINASE DOMAIN-CONTAINING PROTEIN-RELATED"/>
    <property type="match status" value="1"/>
</dbReference>
<dbReference type="Gene3D" id="1.10.510.10">
    <property type="entry name" value="Transferase(Phosphotransferase) domain 1"/>
    <property type="match status" value="1"/>
</dbReference>
<evidence type="ECO:0000256" key="3">
    <source>
        <dbReference type="ARBA" id="ARBA00022679"/>
    </source>
</evidence>
<dbReference type="EC" id="2.7.11.1" evidence="1"/>
<gene>
    <name evidence="12" type="ORF">FPCIR_2176</name>
</gene>
<feature type="binding site" evidence="9">
    <location>
        <position position="81"/>
    </location>
    <ligand>
        <name>ATP</name>
        <dbReference type="ChEBI" id="CHEBI:30616"/>
    </ligand>
</feature>
<evidence type="ECO:0000256" key="8">
    <source>
        <dbReference type="ARBA" id="ARBA00048679"/>
    </source>
</evidence>
<dbReference type="GO" id="GO:0050684">
    <property type="term" value="P:regulation of mRNA processing"/>
    <property type="evidence" value="ECO:0007669"/>
    <property type="project" value="TreeGrafter"/>
</dbReference>
<dbReference type="EMBL" id="JAAOAS010000045">
    <property type="protein sequence ID" value="KAF5601742.1"/>
    <property type="molecule type" value="Genomic_DNA"/>
</dbReference>
<dbReference type="GO" id="GO:0004674">
    <property type="term" value="F:protein serine/threonine kinase activity"/>
    <property type="evidence" value="ECO:0007669"/>
    <property type="project" value="UniProtKB-KW"/>
</dbReference>
<dbReference type="AlphaFoldDB" id="A0A8H5UWC1"/>
<organism evidence="12 13">
    <name type="scientific">Fusarium pseudocircinatum</name>
    <dbReference type="NCBI Taxonomy" id="56676"/>
    <lineage>
        <taxon>Eukaryota</taxon>
        <taxon>Fungi</taxon>
        <taxon>Dikarya</taxon>
        <taxon>Ascomycota</taxon>
        <taxon>Pezizomycotina</taxon>
        <taxon>Sordariomycetes</taxon>
        <taxon>Hypocreomycetidae</taxon>
        <taxon>Hypocreales</taxon>
        <taxon>Nectriaceae</taxon>
        <taxon>Fusarium</taxon>
        <taxon>Fusarium fujikuroi species complex</taxon>
    </lineage>
</organism>
<feature type="region of interest" description="Disordered" evidence="10">
    <location>
        <begin position="1"/>
        <end position="35"/>
    </location>
</feature>
<evidence type="ECO:0000256" key="9">
    <source>
        <dbReference type="PROSITE-ProRule" id="PRU10141"/>
    </source>
</evidence>
<evidence type="ECO:0000256" key="10">
    <source>
        <dbReference type="SAM" id="MobiDB-lite"/>
    </source>
</evidence>
<feature type="domain" description="Protein kinase" evidence="11">
    <location>
        <begin position="52"/>
        <end position="431"/>
    </location>
</feature>
<comment type="catalytic activity">
    <reaction evidence="7">
        <text>L-threonyl-[protein] + ATP = O-phospho-L-threonyl-[protein] + ADP + H(+)</text>
        <dbReference type="Rhea" id="RHEA:46608"/>
        <dbReference type="Rhea" id="RHEA-COMP:11060"/>
        <dbReference type="Rhea" id="RHEA-COMP:11605"/>
        <dbReference type="ChEBI" id="CHEBI:15378"/>
        <dbReference type="ChEBI" id="CHEBI:30013"/>
        <dbReference type="ChEBI" id="CHEBI:30616"/>
        <dbReference type="ChEBI" id="CHEBI:61977"/>
        <dbReference type="ChEBI" id="CHEBI:456216"/>
        <dbReference type="EC" id="2.7.11.1"/>
    </reaction>
</comment>
<dbReference type="GO" id="GO:0005524">
    <property type="term" value="F:ATP binding"/>
    <property type="evidence" value="ECO:0007669"/>
    <property type="project" value="UniProtKB-UniRule"/>
</dbReference>
<evidence type="ECO:0000256" key="7">
    <source>
        <dbReference type="ARBA" id="ARBA00047899"/>
    </source>
</evidence>
<sequence length="440" mass="50096">MEEISNSPPPTPTAPFKRRLKNFTSPGENPARYRPGGYHPVNIGDVFNDGQYKVIRKLGEGSFSIVWLAHDLLNSRYVALKILISDDAAPSQEVGILQHLAKVAPLEAPQRITQILAEFEHKGPNGTHKCLVFEPMGPSVNQMILELAYEGDKWPSEIRYPPQTVKRILRDSLKGLAFLHKHDIAHADFQPGNMLFSLNNIDTCPEAALWQEETPDEEYRIERLDGKKDRWAPEYLFTAEPLTNYTSIDENINVKLADMGGAYFLNNPPEKTIVPRALRAPELVLKGEFDKTQDIWCFGCLVFELIAGRHLFYISGPATCDTSLDDEHLLEIIEKLGPLPEELFSHWKTSSLYYNEDGKIYNWLIDGVPEGEDPVTPDASEFETMEEAFDKECPEMAEEEAQEVKELIRWILQYDPAKRPSAEEILRHPWFAEESTEQAE</sequence>
<keyword evidence="4 9" id="KW-0547">Nucleotide-binding</keyword>
<evidence type="ECO:0000256" key="1">
    <source>
        <dbReference type="ARBA" id="ARBA00012513"/>
    </source>
</evidence>
<dbReference type="OrthoDB" id="5979581at2759"/>
<accession>A0A8H5UWC1</accession>
<name>A0A8H5UWC1_9HYPO</name>
<evidence type="ECO:0000259" key="11">
    <source>
        <dbReference type="PROSITE" id="PS50011"/>
    </source>
</evidence>
<dbReference type="GO" id="GO:0000245">
    <property type="term" value="P:spliceosomal complex assembly"/>
    <property type="evidence" value="ECO:0007669"/>
    <property type="project" value="TreeGrafter"/>
</dbReference>
<dbReference type="InterPro" id="IPR051334">
    <property type="entry name" value="SRPK"/>
</dbReference>
<keyword evidence="3" id="KW-0808">Transferase</keyword>
<dbReference type="PANTHER" id="PTHR47634:SF9">
    <property type="entry name" value="PROTEIN KINASE DOMAIN-CONTAINING PROTEIN-RELATED"/>
    <property type="match status" value="1"/>
</dbReference>
<dbReference type="SUPFAM" id="SSF56112">
    <property type="entry name" value="Protein kinase-like (PK-like)"/>
    <property type="match status" value="1"/>
</dbReference>
<dbReference type="PROSITE" id="PS00107">
    <property type="entry name" value="PROTEIN_KINASE_ATP"/>
    <property type="match status" value="1"/>
</dbReference>
<dbReference type="InterPro" id="IPR011009">
    <property type="entry name" value="Kinase-like_dom_sf"/>
</dbReference>
<dbReference type="Gene3D" id="3.30.200.20">
    <property type="entry name" value="Phosphorylase Kinase, domain 1"/>
    <property type="match status" value="1"/>
</dbReference>
<keyword evidence="13" id="KW-1185">Reference proteome</keyword>
<protein>
    <recommendedName>
        <fullName evidence="1">non-specific serine/threonine protein kinase</fullName>
        <ecNumber evidence="1">2.7.11.1</ecNumber>
    </recommendedName>
</protein>